<dbReference type="PANTHER" id="PTHR45856:SF24">
    <property type="entry name" value="FUNGAL LIPASE-LIKE DOMAIN-CONTAINING PROTEIN"/>
    <property type="match status" value="1"/>
</dbReference>
<evidence type="ECO:0000256" key="1">
    <source>
        <dbReference type="SAM" id="Coils"/>
    </source>
</evidence>
<gene>
    <name evidence="3" type="ORF">SAMN04490194_6165</name>
</gene>
<dbReference type="CDD" id="cd00519">
    <property type="entry name" value="Lipase_3"/>
    <property type="match status" value="1"/>
</dbReference>
<dbReference type="InterPro" id="IPR002921">
    <property type="entry name" value="Fungal_lipase-type"/>
</dbReference>
<name>A0A1H5NJC6_9PSED</name>
<organism evidence="3 4">
    <name type="scientific">Pseudomonas migulae</name>
    <dbReference type="NCBI Taxonomy" id="78543"/>
    <lineage>
        <taxon>Bacteria</taxon>
        <taxon>Pseudomonadati</taxon>
        <taxon>Pseudomonadota</taxon>
        <taxon>Gammaproteobacteria</taxon>
        <taxon>Pseudomonadales</taxon>
        <taxon>Pseudomonadaceae</taxon>
        <taxon>Pseudomonas</taxon>
    </lineage>
</organism>
<dbReference type="Pfam" id="PF01764">
    <property type="entry name" value="Lipase_3"/>
    <property type="match status" value="1"/>
</dbReference>
<reference evidence="3 4" key="1">
    <citation type="submission" date="2016-10" db="EMBL/GenBank/DDBJ databases">
        <authorList>
            <person name="de Groot N.N."/>
        </authorList>
    </citation>
    <scope>NUCLEOTIDE SEQUENCE [LARGE SCALE GENOMIC DNA]</scope>
    <source>
        <strain evidence="3 4">BS3662</strain>
    </source>
</reference>
<sequence>MSIQTLAVSDVPFMGGNIHACPLRGHSTSFQLVDEFGDGKAYAGLIYEVIDYEDAVYTGKLDATGAGKVDNHYCGPVMLKVDQPFQGSEELYKDLRDRPNYPLPITELQVRAEKARFFDISGVRTLANPAKDLADPEAYYQVEVSELVKHVAHLPPLTSRSAPPNTVLHTLFRQPAKTRSFTLQNKGATDGGMGAVMTPADMGMSELGFAPPTPKPKGIALLPNKHHVLEVRPMRALRPMLSTSNEFCALNLYQLALMSTLSYTDFGQEPNTQPVTTDSVSFPLRPSSGNWFGHALPQFEELWQVDDSQTAKFYPLYEEVPYSKRLEVVPFDPQLYPEVNAPELGEEQEHPAKLHFLDDRKLAESSDTQAFISHHDELILVSVRGTSEKLPDAWLDADAHQVPFEEGDGKVHNGFYRAAKVAYTFAVKYLEKFYNGQKLVICGHSLGGAVALLLAEMLRRNKRYQPEIVLYTYGAPRAADSTFIEAAEPLKHHRIVFHNDPVPSVPSTWMNTPSNRVPVYATHGAVLALQPVGGLAFFIGGIINFTGDPYGHHGNLRHFMPVDFDDGRKSSILWEPGCSTINDHGYAEALRQTNGLPKRGSFLRQIIDGGHHSMVGSYIPGCWATLRRWQEAQEKKRPRVTLTEFERVNANLENVRGQLRALSTKIEKQSRAYANPQRDAQDIRDLEKEVENLRMTQTRLEAPHKHTVTVADVYGSHADQSEWVQESLLRWRAHPKNIDHDPLAMIPSPPEDNDAAIAAITGGHAVGKPFHLDIDSIV</sequence>
<feature type="coiled-coil region" evidence="1">
    <location>
        <begin position="645"/>
        <end position="672"/>
    </location>
</feature>
<dbReference type="SUPFAM" id="SSF53474">
    <property type="entry name" value="alpha/beta-Hydrolases"/>
    <property type="match status" value="2"/>
</dbReference>
<dbReference type="EMBL" id="FNTY01000002">
    <property type="protein sequence ID" value="SEF01646.1"/>
    <property type="molecule type" value="Genomic_DNA"/>
</dbReference>
<evidence type="ECO:0000313" key="4">
    <source>
        <dbReference type="Proteomes" id="UP000198985"/>
    </source>
</evidence>
<dbReference type="PANTHER" id="PTHR45856">
    <property type="entry name" value="ALPHA/BETA-HYDROLASES SUPERFAMILY PROTEIN"/>
    <property type="match status" value="1"/>
</dbReference>
<dbReference type="InterPro" id="IPR051218">
    <property type="entry name" value="Sec_MonoDiacylglyc_Lipase"/>
</dbReference>
<dbReference type="Proteomes" id="UP000198985">
    <property type="component" value="Unassembled WGS sequence"/>
</dbReference>
<dbReference type="GO" id="GO:0006629">
    <property type="term" value="P:lipid metabolic process"/>
    <property type="evidence" value="ECO:0007669"/>
    <property type="project" value="InterPro"/>
</dbReference>
<keyword evidence="1" id="KW-0175">Coiled coil</keyword>
<dbReference type="RefSeq" id="WP_084317725.1">
    <property type="nucleotide sequence ID" value="NZ_FNTY01000002.1"/>
</dbReference>
<dbReference type="AlphaFoldDB" id="A0A1H5NJC6"/>
<evidence type="ECO:0000259" key="2">
    <source>
        <dbReference type="Pfam" id="PF01764"/>
    </source>
</evidence>
<evidence type="ECO:0000313" key="3">
    <source>
        <dbReference type="EMBL" id="SEF01646.1"/>
    </source>
</evidence>
<proteinExistence type="predicted"/>
<dbReference type="InterPro" id="IPR029058">
    <property type="entry name" value="AB_hydrolase_fold"/>
</dbReference>
<feature type="domain" description="Fungal lipase-type" evidence="2">
    <location>
        <begin position="381"/>
        <end position="507"/>
    </location>
</feature>
<protein>
    <submittedName>
        <fullName evidence="3">Lipase (Class 3)</fullName>
    </submittedName>
</protein>
<accession>A0A1H5NJC6</accession>
<dbReference type="Gene3D" id="3.40.50.1820">
    <property type="entry name" value="alpha/beta hydrolase"/>
    <property type="match status" value="1"/>
</dbReference>